<evidence type="ECO:0000313" key="1">
    <source>
        <dbReference type="EMBL" id="MFB5189722.1"/>
    </source>
</evidence>
<reference evidence="1 2" key="1">
    <citation type="journal article" date="2024" name="Int. J. Mol. Sci.">
        <title>Exploration of Alicyclobacillus spp. Genome in Search of Antibiotic Resistance.</title>
        <authorList>
            <person name="Bucka-Kolendo J."/>
            <person name="Kiousi D.E."/>
            <person name="Dekowska A."/>
            <person name="Mikolajczuk-Szczyrba A."/>
            <person name="Karadedos D.M."/>
            <person name="Michael P."/>
            <person name="Galanis A."/>
            <person name="Sokolowska B."/>
        </authorList>
    </citation>
    <scope>NUCLEOTIDE SEQUENCE [LARGE SCALE GENOMIC DNA]</scope>
    <source>
        <strain evidence="1 2">KKP 3000</strain>
    </source>
</reference>
<dbReference type="Proteomes" id="UP001579974">
    <property type="component" value="Unassembled WGS sequence"/>
</dbReference>
<dbReference type="NCBIfam" id="NF041205">
    <property type="entry name" value="VdcD"/>
    <property type="match status" value="1"/>
</dbReference>
<dbReference type="InterPro" id="IPR047707">
    <property type="entry name" value="VdcD-like"/>
</dbReference>
<keyword evidence="2" id="KW-1185">Reference proteome</keyword>
<dbReference type="EMBL" id="JBDXSU010000003">
    <property type="protein sequence ID" value="MFB5189722.1"/>
    <property type="molecule type" value="Genomic_DNA"/>
</dbReference>
<sequence length="77" mass="8737">MTTCPRCDSTRAELVAESPVKGAWTVHTCPVCFFTWRSTEPEKITNPDKYDRSFKVNQEDIPNAIQVPAIPDRLGNR</sequence>
<gene>
    <name evidence="1" type="ORF">KKP3000_002999</name>
</gene>
<name>A0ABV5ADK2_9BACL</name>
<comment type="caution">
    <text evidence="1">The sequence shown here is derived from an EMBL/GenBank/DDBJ whole genome shotgun (WGS) entry which is preliminary data.</text>
</comment>
<dbReference type="RefSeq" id="WP_275475231.1">
    <property type="nucleotide sequence ID" value="NZ_CP162940.1"/>
</dbReference>
<accession>A0ABV5ADK2</accession>
<dbReference type="Pfam" id="PF26358">
    <property type="entry name" value="EcdD_BsdD_detox"/>
    <property type="match status" value="1"/>
</dbReference>
<organism evidence="1 2">
    <name type="scientific">Alicyclobacillus fastidiosus</name>
    <dbReference type="NCBI Taxonomy" id="392011"/>
    <lineage>
        <taxon>Bacteria</taxon>
        <taxon>Bacillati</taxon>
        <taxon>Bacillota</taxon>
        <taxon>Bacilli</taxon>
        <taxon>Bacillales</taxon>
        <taxon>Alicyclobacillaceae</taxon>
        <taxon>Alicyclobacillus</taxon>
    </lineage>
</organism>
<proteinExistence type="predicted"/>
<evidence type="ECO:0000313" key="2">
    <source>
        <dbReference type="Proteomes" id="UP001579974"/>
    </source>
</evidence>
<protein>
    <submittedName>
        <fullName evidence="1">Non-oxidative hydroxyarylic acid decarboxylases subunit D</fullName>
    </submittedName>
</protein>